<keyword evidence="5 7" id="KW-0472">Membrane</keyword>
<evidence type="ECO:0000313" key="8">
    <source>
        <dbReference type="EMBL" id="MET3758443.1"/>
    </source>
</evidence>
<feature type="transmembrane region" description="Helical" evidence="7">
    <location>
        <begin position="81"/>
        <end position="104"/>
    </location>
</feature>
<feature type="transmembrane region" description="Helical" evidence="7">
    <location>
        <begin position="279"/>
        <end position="300"/>
    </location>
</feature>
<evidence type="ECO:0000256" key="1">
    <source>
        <dbReference type="ARBA" id="ARBA00004141"/>
    </source>
</evidence>
<dbReference type="RefSeq" id="WP_168302129.1">
    <property type="nucleotide sequence ID" value="NZ_CP071606.1"/>
</dbReference>
<dbReference type="PANTHER" id="PTHR21716:SF16">
    <property type="entry name" value="BLL1467 PROTEIN"/>
    <property type="match status" value="1"/>
</dbReference>
<evidence type="ECO:0000256" key="7">
    <source>
        <dbReference type="SAM" id="Phobius"/>
    </source>
</evidence>
<comment type="similarity">
    <text evidence="2">Belongs to the autoinducer-2 exporter (AI-2E) (TC 2.A.86) family.</text>
</comment>
<feature type="transmembrane region" description="Helical" evidence="7">
    <location>
        <begin position="28"/>
        <end position="46"/>
    </location>
</feature>
<dbReference type="GeneID" id="91151558"/>
<gene>
    <name evidence="8" type="ORF">ABID08_005825</name>
</gene>
<dbReference type="InterPro" id="IPR002549">
    <property type="entry name" value="AI-2E-like"/>
</dbReference>
<feature type="transmembrane region" description="Helical" evidence="7">
    <location>
        <begin position="253"/>
        <end position="272"/>
    </location>
</feature>
<feature type="transmembrane region" description="Helical" evidence="7">
    <location>
        <begin position="162"/>
        <end position="188"/>
    </location>
</feature>
<comment type="subcellular location">
    <subcellularLocation>
        <location evidence="1">Membrane</location>
        <topology evidence="1">Multi-pass membrane protein</topology>
    </subcellularLocation>
</comment>
<evidence type="ECO:0000256" key="5">
    <source>
        <dbReference type="ARBA" id="ARBA00023136"/>
    </source>
</evidence>
<name>A0ABV2MSU3_9HYPH</name>
<dbReference type="PANTHER" id="PTHR21716">
    <property type="entry name" value="TRANSMEMBRANE PROTEIN"/>
    <property type="match status" value="1"/>
</dbReference>
<accession>A0ABV2MSU3</accession>
<dbReference type="Pfam" id="PF01594">
    <property type="entry name" value="AI-2E_transport"/>
    <property type="match status" value="1"/>
</dbReference>
<evidence type="ECO:0000256" key="2">
    <source>
        <dbReference type="ARBA" id="ARBA00009773"/>
    </source>
</evidence>
<evidence type="ECO:0000256" key="6">
    <source>
        <dbReference type="SAM" id="MobiDB-lite"/>
    </source>
</evidence>
<sequence length="348" mass="38589">MSKAQTEPRETALQMDRRPDTERSRAKALPQWLVRGLFFYSAVLFFSFAKDFLVPIVLATLLAMVFGPIRRIFDEKGIAPWITSVLLVGSLLAALIVIVAAIIVPVSGYVESLPRIEEEIQVKLSSISDAFSGLFEASRRLSDLLKNHAANVPQVELRGNGLLASAALVVPSAIAQIMLTLILLLLLLASGDMFYEKLIAIIPTVQDKRRAIRIMFEIERKLSRYLLTVTTINFLLGCTLTFILWLFDMPNPLVFGVIAFIFNFVPYLGPLASMLAATAVALISSNGVGFAITIAATYLMTMTIEGQIITPYFVGRRLSLNTVVVSFRSRFGLGFGPSRECCWQSHYW</sequence>
<keyword evidence="4 7" id="KW-1133">Transmembrane helix</keyword>
<keyword evidence="9" id="KW-1185">Reference proteome</keyword>
<feature type="transmembrane region" description="Helical" evidence="7">
    <location>
        <begin position="225"/>
        <end position="247"/>
    </location>
</feature>
<proteinExistence type="inferred from homology"/>
<evidence type="ECO:0000256" key="3">
    <source>
        <dbReference type="ARBA" id="ARBA00022692"/>
    </source>
</evidence>
<organism evidence="8 9">
    <name type="scientific">Rhizobium binae</name>
    <dbReference type="NCBI Taxonomy" id="1138190"/>
    <lineage>
        <taxon>Bacteria</taxon>
        <taxon>Pseudomonadati</taxon>
        <taxon>Pseudomonadota</taxon>
        <taxon>Alphaproteobacteria</taxon>
        <taxon>Hyphomicrobiales</taxon>
        <taxon>Rhizobiaceae</taxon>
        <taxon>Rhizobium/Agrobacterium group</taxon>
        <taxon>Rhizobium</taxon>
    </lineage>
</organism>
<dbReference type="EMBL" id="JBEPMY010000029">
    <property type="protein sequence ID" value="MET3758443.1"/>
    <property type="molecule type" value="Genomic_DNA"/>
</dbReference>
<feature type="transmembrane region" description="Helical" evidence="7">
    <location>
        <begin position="52"/>
        <end position="69"/>
    </location>
</feature>
<comment type="caution">
    <text evidence="8">The sequence shown here is derived from an EMBL/GenBank/DDBJ whole genome shotgun (WGS) entry which is preliminary data.</text>
</comment>
<evidence type="ECO:0000256" key="4">
    <source>
        <dbReference type="ARBA" id="ARBA00022989"/>
    </source>
</evidence>
<reference evidence="8 9" key="1">
    <citation type="submission" date="2024-06" db="EMBL/GenBank/DDBJ databases">
        <title>Genomic Encyclopedia of Type Strains, Phase IV (KMG-IV): sequencing the most valuable type-strain genomes for metagenomic binning, comparative biology and taxonomic classification.</title>
        <authorList>
            <person name="Goeker M."/>
        </authorList>
    </citation>
    <scope>NUCLEOTIDE SEQUENCE [LARGE SCALE GENOMIC DNA]</scope>
    <source>
        <strain evidence="8 9">DSM 29288</strain>
    </source>
</reference>
<feature type="region of interest" description="Disordered" evidence="6">
    <location>
        <begin position="1"/>
        <end position="22"/>
    </location>
</feature>
<dbReference type="Proteomes" id="UP001549077">
    <property type="component" value="Unassembled WGS sequence"/>
</dbReference>
<keyword evidence="3 7" id="KW-0812">Transmembrane</keyword>
<evidence type="ECO:0000313" key="9">
    <source>
        <dbReference type="Proteomes" id="UP001549077"/>
    </source>
</evidence>
<protein>
    <submittedName>
        <fullName evidence="8">PurR-regulated permease PerM</fullName>
    </submittedName>
</protein>